<evidence type="ECO:0000313" key="1">
    <source>
        <dbReference type="EMBL" id="OYR26507.1"/>
    </source>
</evidence>
<reference evidence="1 2" key="1">
    <citation type="submission" date="2017-07" db="EMBL/GenBank/DDBJ databases">
        <title>Phylogenetic study on the rhizospheric bacterium Ochrobactrum sp. A44.</title>
        <authorList>
            <person name="Krzyzanowska D.M."/>
            <person name="Ossowicki A."/>
            <person name="Rajewska M."/>
            <person name="Maciag T."/>
            <person name="Kaczynski Z."/>
            <person name="Czerwicka M."/>
            <person name="Jafra S."/>
        </authorList>
    </citation>
    <scope>NUCLEOTIDE SEQUENCE [LARGE SCALE GENOMIC DNA]</scope>
    <source>
        <strain evidence="1 2">CCUG 30717</strain>
    </source>
</reference>
<comment type="caution">
    <text evidence="1">The sequence shown here is derived from an EMBL/GenBank/DDBJ whole genome shotgun (WGS) entry which is preliminary data.</text>
</comment>
<sequence>MLSHLAAGEKEAIHAVYVGQGGPLPSRVRALLDFLAEHGKVS</sequence>
<proteinExistence type="predicted"/>
<name>A0A256GH77_9HYPH</name>
<dbReference type="Proteomes" id="UP000216188">
    <property type="component" value="Unassembled WGS sequence"/>
</dbReference>
<protein>
    <submittedName>
        <fullName evidence="1">Putative HTH-type transcriptional regulator YafC domain protein</fullName>
    </submittedName>
</protein>
<evidence type="ECO:0000313" key="2">
    <source>
        <dbReference type="Proteomes" id="UP000216188"/>
    </source>
</evidence>
<gene>
    <name evidence="1" type="ORF">CEV34_2236</name>
</gene>
<dbReference type="AlphaFoldDB" id="A0A256GH77"/>
<organism evidence="1 2">
    <name type="scientific">Brucella pseudogrignonensis</name>
    <dbReference type="NCBI Taxonomy" id="419475"/>
    <lineage>
        <taxon>Bacteria</taxon>
        <taxon>Pseudomonadati</taxon>
        <taxon>Pseudomonadota</taxon>
        <taxon>Alphaproteobacteria</taxon>
        <taxon>Hyphomicrobiales</taxon>
        <taxon>Brucellaceae</taxon>
        <taxon>Brucella/Ochrobactrum group</taxon>
        <taxon>Brucella</taxon>
    </lineage>
</organism>
<keyword evidence="2" id="KW-1185">Reference proteome</keyword>
<dbReference type="EMBL" id="NNRM01000018">
    <property type="protein sequence ID" value="OYR26507.1"/>
    <property type="molecule type" value="Genomic_DNA"/>
</dbReference>
<accession>A0A256GH77</accession>